<evidence type="ECO:0008006" key="4">
    <source>
        <dbReference type="Google" id="ProtNLM"/>
    </source>
</evidence>
<gene>
    <name evidence="2" type="ORF">ZT1E4_G1284</name>
</gene>
<feature type="region of interest" description="Disordered" evidence="1">
    <location>
        <begin position="136"/>
        <end position="171"/>
    </location>
</feature>
<reference evidence="3" key="1">
    <citation type="submission" date="2017-05" db="EMBL/GenBank/DDBJ databases">
        <authorList>
            <person name="Song R."/>
            <person name="Chenine A.L."/>
            <person name="Ruprecht R.M."/>
        </authorList>
    </citation>
    <scope>NUCLEOTIDE SEQUENCE [LARGE SCALE GENOMIC DNA]</scope>
</reference>
<dbReference type="Proteomes" id="UP000245764">
    <property type="component" value="Chromosome 1"/>
</dbReference>
<dbReference type="EMBL" id="LT854253">
    <property type="protein sequence ID" value="SMR42506.1"/>
    <property type="molecule type" value="Genomic_DNA"/>
</dbReference>
<sequence>MLEPRVLSAFDRSETPTSLYFQSLDDMFAWMDTRYAENNRTGKAQNAMTLLKQGEKQSFTDFFREYTLLRAHLTWSPDTELFELKNKLNKRFRVKLADGVRIETPEALVKRCERLEIDLEELDHIHLLARIYGTDTKDRGSKRGGSTKPSSSSRLGRSNASSALVSATANTSRPRVLADKYKNLPRLTDTERTKFRKEGRCFRCREVGHLP</sequence>
<proteinExistence type="predicted"/>
<protein>
    <recommendedName>
        <fullName evidence="4">Retrotransposon gag domain-containing protein</fullName>
    </recommendedName>
</protein>
<feature type="compositionally biased region" description="Low complexity" evidence="1">
    <location>
        <begin position="144"/>
        <end position="162"/>
    </location>
</feature>
<dbReference type="AlphaFoldDB" id="A0A2H1FMJ7"/>
<name>A0A2H1FMJ7_ZYMTR</name>
<evidence type="ECO:0000313" key="2">
    <source>
        <dbReference type="EMBL" id="SMR42506.1"/>
    </source>
</evidence>
<organism evidence="2 3">
    <name type="scientific">Zymoseptoria tritici ST99CH_1E4</name>
    <dbReference type="NCBI Taxonomy" id="1276532"/>
    <lineage>
        <taxon>Eukaryota</taxon>
        <taxon>Fungi</taxon>
        <taxon>Dikarya</taxon>
        <taxon>Ascomycota</taxon>
        <taxon>Pezizomycotina</taxon>
        <taxon>Dothideomycetes</taxon>
        <taxon>Dothideomycetidae</taxon>
        <taxon>Mycosphaerellales</taxon>
        <taxon>Mycosphaerellaceae</taxon>
        <taxon>Zymoseptoria</taxon>
    </lineage>
</organism>
<accession>A0A2H1FMJ7</accession>
<evidence type="ECO:0000256" key="1">
    <source>
        <dbReference type="SAM" id="MobiDB-lite"/>
    </source>
</evidence>
<evidence type="ECO:0000313" key="3">
    <source>
        <dbReference type="Proteomes" id="UP000245764"/>
    </source>
</evidence>